<evidence type="ECO:0000313" key="7">
    <source>
        <dbReference type="Proteomes" id="UP000746471"/>
    </source>
</evidence>
<dbReference type="InterPro" id="IPR016032">
    <property type="entry name" value="Sig_transdc_resp-reg_C-effctor"/>
</dbReference>
<sequence>MTQDDNKWRIIISFSILFGWVMSLPYEGPVLFALADMKGINGDLVNTVTVFSHFAGLFLSQFFVKDVKRAKQVGQLGLGAVLLSSMLLPFTHSREWFLIIPFDAFLAGVVITAFAYLIFKGIPHDERRPIAAMLLIFGNLELILAHILANNIGAMPAFAVITLLLGYGWFQFSRIDIRDMEKSAVKKRLTLVEPERRHPFVPMRQYWIFFLFIFIITINSGIMFSVIYPYYESFPLLTSLYTNVPYIGAIYVLSKLVKTNKFQYLYIGLAMWGVTFILFALTGQTAVAFVVICTVMLAACGIFDLFWWHTMITNFDSVENPAGLFGTGLAINVFGVWSGSLLGMHLMSMGVDKMTLSLVGIGIVFLCLVIVYPLNRRLSEFLENNEFVFVIASKDPEKAEAKIDEVKAVLTRREFEVFELLVSGMTDAEISKSLYISPHTTKSHNRNIYKKLEVANRIELYEKYV</sequence>
<dbReference type="InterPro" id="IPR036259">
    <property type="entry name" value="MFS_trans_sf"/>
</dbReference>
<keyword evidence="2" id="KW-0238">DNA-binding</keyword>
<feature type="transmembrane region" description="Helical" evidence="4">
    <location>
        <begin position="206"/>
        <end position="228"/>
    </location>
</feature>
<feature type="transmembrane region" description="Helical" evidence="4">
    <location>
        <begin position="73"/>
        <end position="90"/>
    </location>
</feature>
<feature type="transmembrane region" description="Helical" evidence="4">
    <location>
        <begin position="96"/>
        <end position="118"/>
    </location>
</feature>
<dbReference type="InterPro" id="IPR036388">
    <property type="entry name" value="WH-like_DNA-bd_sf"/>
</dbReference>
<dbReference type="CDD" id="cd06170">
    <property type="entry name" value="LuxR_C_like"/>
    <property type="match status" value="1"/>
</dbReference>
<feature type="transmembrane region" description="Helical" evidence="4">
    <location>
        <begin position="264"/>
        <end position="281"/>
    </location>
</feature>
<feature type="transmembrane region" description="Helical" evidence="4">
    <location>
        <begin position="44"/>
        <end position="64"/>
    </location>
</feature>
<dbReference type="PANTHER" id="PTHR44688">
    <property type="entry name" value="DNA-BINDING TRANSCRIPTIONAL ACTIVATOR DEVR_DOSR"/>
    <property type="match status" value="1"/>
</dbReference>
<feature type="transmembrane region" description="Helical" evidence="4">
    <location>
        <begin position="7"/>
        <end position="24"/>
    </location>
</feature>
<dbReference type="SUPFAM" id="SSF46894">
    <property type="entry name" value="C-terminal effector domain of the bipartite response regulators"/>
    <property type="match status" value="1"/>
</dbReference>
<feature type="transmembrane region" description="Helical" evidence="4">
    <location>
        <begin position="354"/>
        <end position="374"/>
    </location>
</feature>
<keyword evidence="1" id="KW-0805">Transcription regulation</keyword>
<accession>A0ABS5PSN3</accession>
<feature type="transmembrane region" description="Helical" evidence="4">
    <location>
        <begin position="322"/>
        <end position="342"/>
    </location>
</feature>
<dbReference type="SMART" id="SM00421">
    <property type="entry name" value="HTH_LUXR"/>
    <property type="match status" value="1"/>
</dbReference>
<gene>
    <name evidence="6" type="ORF">KHM83_14650</name>
</gene>
<keyword evidence="7" id="KW-1185">Reference proteome</keyword>
<feature type="transmembrane region" description="Helical" evidence="4">
    <location>
        <begin position="287"/>
        <end position="310"/>
    </location>
</feature>
<name>A0ABS5PSN3_9FIRM</name>
<evidence type="ECO:0000256" key="3">
    <source>
        <dbReference type="ARBA" id="ARBA00023163"/>
    </source>
</evidence>
<feature type="transmembrane region" description="Helical" evidence="4">
    <location>
        <begin position="130"/>
        <end position="148"/>
    </location>
</feature>
<feature type="transmembrane region" description="Helical" evidence="4">
    <location>
        <begin position="154"/>
        <end position="172"/>
    </location>
</feature>
<protein>
    <recommendedName>
        <fullName evidence="5">HTH luxR-type domain-containing protein</fullName>
    </recommendedName>
</protein>
<feature type="domain" description="HTH luxR-type" evidence="5">
    <location>
        <begin position="403"/>
        <end position="465"/>
    </location>
</feature>
<evidence type="ECO:0000259" key="5">
    <source>
        <dbReference type="PROSITE" id="PS50043"/>
    </source>
</evidence>
<keyword evidence="3" id="KW-0804">Transcription</keyword>
<dbReference type="EMBL" id="JAHBCL010000027">
    <property type="protein sequence ID" value="MBS7527922.1"/>
    <property type="molecule type" value="Genomic_DNA"/>
</dbReference>
<dbReference type="PANTHER" id="PTHR44688:SF16">
    <property type="entry name" value="DNA-BINDING TRANSCRIPTIONAL ACTIVATOR DEVR_DOSR"/>
    <property type="match status" value="1"/>
</dbReference>
<proteinExistence type="predicted"/>
<reference evidence="6 7" key="1">
    <citation type="submission" date="2021-05" db="EMBL/GenBank/DDBJ databases">
        <title>Fusibacter ferrireducens sp. nov., an anaerobic, sulfur- and Fe-reducing bacterium isolated from the mangrove sediment.</title>
        <authorList>
            <person name="Qiu D."/>
        </authorList>
    </citation>
    <scope>NUCLEOTIDE SEQUENCE [LARGE SCALE GENOMIC DNA]</scope>
    <source>
        <strain evidence="6 7">DSM 12116</strain>
    </source>
</reference>
<dbReference type="PRINTS" id="PR00038">
    <property type="entry name" value="HTHLUXR"/>
</dbReference>
<evidence type="ECO:0000256" key="2">
    <source>
        <dbReference type="ARBA" id="ARBA00023125"/>
    </source>
</evidence>
<evidence type="ECO:0000256" key="4">
    <source>
        <dbReference type="SAM" id="Phobius"/>
    </source>
</evidence>
<dbReference type="PROSITE" id="PS50043">
    <property type="entry name" value="HTH_LUXR_2"/>
    <property type="match status" value="1"/>
</dbReference>
<keyword evidence="4" id="KW-0812">Transmembrane</keyword>
<dbReference type="Pfam" id="PF00196">
    <property type="entry name" value="GerE"/>
    <property type="match status" value="1"/>
</dbReference>
<dbReference type="RefSeq" id="WP_213237781.1">
    <property type="nucleotide sequence ID" value="NZ_JAHBCL010000027.1"/>
</dbReference>
<feature type="transmembrane region" description="Helical" evidence="4">
    <location>
        <begin position="234"/>
        <end position="252"/>
    </location>
</feature>
<organism evidence="6 7">
    <name type="scientific">Fusibacter paucivorans</name>
    <dbReference type="NCBI Taxonomy" id="76009"/>
    <lineage>
        <taxon>Bacteria</taxon>
        <taxon>Bacillati</taxon>
        <taxon>Bacillota</taxon>
        <taxon>Clostridia</taxon>
        <taxon>Eubacteriales</taxon>
        <taxon>Eubacteriales Family XII. Incertae Sedis</taxon>
        <taxon>Fusibacter</taxon>
    </lineage>
</organism>
<dbReference type="InterPro" id="IPR000792">
    <property type="entry name" value="Tscrpt_reg_LuxR_C"/>
</dbReference>
<keyword evidence="4" id="KW-1133">Transmembrane helix</keyword>
<evidence type="ECO:0000256" key="1">
    <source>
        <dbReference type="ARBA" id="ARBA00023015"/>
    </source>
</evidence>
<dbReference type="Proteomes" id="UP000746471">
    <property type="component" value="Unassembled WGS sequence"/>
</dbReference>
<comment type="caution">
    <text evidence="6">The sequence shown here is derived from an EMBL/GenBank/DDBJ whole genome shotgun (WGS) entry which is preliminary data.</text>
</comment>
<dbReference type="SUPFAM" id="SSF103473">
    <property type="entry name" value="MFS general substrate transporter"/>
    <property type="match status" value="1"/>
</dbReference>
<evidence type="ECO:0000313" key="6">
    <source>
        <dbReference type="EMBL" id="MBS7527922.1"/>
    </source>
</evidence>
<keyword evidence="4" id="KW-0472">Membrane</keyword>
<dbReference type="Gene3D" id="1.10.10.10">
    <property type="entry name" value="Winged helix-like DNA-binding domain superfamily/Winged helix DNA-binding domain"/>
    <property type="match status" value="1"/>
</dbReference>